<sequence>MRFPRVKQLRSKLSSAKLLGIVAKNSLQFKLRRTALKRFRSRERQFTTIIVDMDGTLYDTDASLEGLSICFPRRWGTGVSRGEKIYESMISKIAAGESTIEQAIIEGNTLFVKRGFQKKNFSKVLARIKPRIRKPLVMALRKLKSEGKTIVLATLSSREFALLMNSYLKKRFDFEFDLVVGTELEYQDGRISGVKSIVGTKDFEINGVPVRSKLSAVREELALIGKGLDVNTSALITDSYGDIDLAKMLVTILIKPDEPSMDQRVSQRLKLADFIVDDGPGLEEKLVEIILGAS</sequence>
<accession>A0A7J4IV83</accession>
<protein>
    <recommendedName>
        <fullName evidence="3">HAD family hydrolase</fullName>
    </recommendedName>
</protein>
<dbReference type="SUPFAM" id="SSF56784">
    <property type="entry name" value="HAD-like"/>
    <property type="match status" value="1"/>
</dbReference>
<evidence type="ECO:0000313" key="1">
    <source>
        <dbReference type="EMBL" id="HIH09431.1"/>
    </source>
</evidence>
<organism evidence="1 2">
    <name type="scientific">Candidatus Iainarchaeum sp</name>
    <dbReference type="NCBI Taxonomy" id="3101447"/>
    <lineage>
        <taxon>Archaea</taxon>
        <taxon>Candidatus Iainarchaeota</taxon>
        <taxon>Candidatus Iainarchaeia</taxon>
        <taxon>Candidatus Iainarchaeales</taxon>
        <taxon>Candidatus Iainarchaeaceae</taxon>
        <taxon>Candidatus Iainarchaeum</taxon>
    </lineage>
</organism>
<evidence type="ECO:0000313" key="2">
    <source>
        <dbReference type="Proteomes" id="UP000565078"/>
    </source>
</evidence>
<dbReference type="EMBL" id="DUGC01000037">
    <property type="protein sequence ID" value="HIH09431.1"/>
    <property type="molecule type" value="Genomic_DNA"/>
</dbReference>
<proteinExistence type="predicted"/>
<dbReference type="Gene3D" id="3.40.50.1000">
    <property type="entry name" value="HAD superfamily/HAD-like"/>
    <property type="match status" value="1"/>
</dbReference>
<reference evidence="2" key="1">
    <citation type="journal article" date="2020" name="bioRxiv">
        <title>A rank-normalized archaeal taxonomy based on genome phylogeny resolves widespread incomplete and uneven classifications.</title>
        <authorList>
            <person name="Rinke C."/>
            <person name="Chuvochina M."/>
            <person name="Mussig A.J."/>
            <person name="Chaumeil P.-A."/>
            <person name="Waite D.W."/>
            <person name="Whitman W.B."/>
            <person name="Parks D.H."/>
            <person name="Hugenholtz P."/>
        </authorList>
    </citation>
    <scope>NUCLEOTIDE SEQUENCE [LARGE SCALE GENOMIC DNA]</scope>
</reference>
<dbReference type="Proteomes" id="UP000565078">
    <property type="component" value="Unassembled WGS sequence"/>
</dbReference>
<evidence type="ECO:0008006" key="3">
    <source>
        <dbReference type="Google" id="ProtNLM"/>
    </source>
</evidence>
<dbReference type="AlphaFoldDB" id="A0A7J4IV83"/>
<dbReference type="InterPro" id="IPR036412">
    <property type="entry name" value="HAD-like_sf"/>
</dbReference>
<dbReference type="InterPro" id="IPR023214">
    <property type="entry name" value="HAD_sf"/>
</dbReference>
<name>A0A7J4IV83_9ARCH</name>
<dbReference type="Pfam" id="PF12710">
    <property type="entry name" value="HAD"/>
    <property type="match status" value="1"/>
</dbReference>
<gene>
    <name evidence="1" type="ORF">HA254_02060</name>
</gene>
<comment type="caution">
    <text evidence="1">The sequence shown here is derived from an EMBL/GenBank/DDBJ whole genome shotgun (WGS) entry which is preliminary data.</text>
</comment>